<proteinExistence type="predicted"/>
<evidence type="ECO:0000256" key="1">
    <source>
        <dbReference type="SAM" id="MobiDB-lite"/>
    </source>
</evidence>
<evidence type="ECO:0000313" key="2">
    <source>
        <dbReference type="EMBL" id="GIL81927.1"/>
    </source>
</evidence>
<feature type="region of interest" description="Disordered" evidence="1">
    <location>
        <begin position="149"/>
        <end position="168"/>
    </location>
</feature>
<dbReference type="EMBL" id="BNCP01000022">
    <property type="protein sequence ID" value="GIL81927.1"/>
    <property type="molecule type" value="Genomic_DNA"/>
</dbReference>
<sequence length="252" mass="26537">PLFNTPLEDNHEDVREVAGREGIRGNENRANAGGIATTGAMAATTLCSYRTAAELLETKVQTHHGTGMAAAYRGGVYGASMMAAASIPHPPVTVAHLSIPATISGYTSHNCDPTITYGNGSPTGSPAEAMPGGGAVHSVPDHVQIRKPDYHREEEGENEGKEEEDDDGADVAVTICDVDDRAPMMATPMCGDGVARSASCGNNYQSHLRPPSTSAAVSGQMQLTTPRERQRTHSWTMANTGAYGTAQPYWQA</sequence>
<feature type="compositionally biased region" description="Acidic residues" evidence="1">
    <location>
        <begin position="155"/>
        <end position="168"/>
    </location>
</feature>
<reference evidence="2" key="1">
    <citation type="journal article" date="2021" name="Proc. Natl. Acad. Sci. U.S.A.">
        <title>Three genomes in the algal genus Volvox reveal the fate of a haploid sex-determining region after a transition to homothallism.</title>
        <authorList>
            <person name="Yamamoto K."/>
            <person name="Hamaji T."/>
            <person name="Kawai-Toyooka H."/>
            <person name="Matsuzaki R."/>
            <person name="Takahashi F."/>
            <person name="Nishimura Y."/>
            <person name="Kawachi M."/>
            <person name="Noguchi H."/>
            <person name="Minakuchi Y."/>
            <person name="Umen J.G."/>
            <person name="Toyoda A."/>
            <person name="Nozaki H."/>
        </authorList>
    </citation>
    <scope>NUCLEOTIDE SEQUENCE</scope>
    <source>
        <strain evidence="2">NIES-3786</strain>
    </source>
</reference>
<comment type="caution">
    <text evidence="2">The sequence shown here is derived from an EMBL/GenBank/DDBJ whole genome shotgun (WGS) entry which is preliminary data.</text>
</comment>
<evidence type="ECO:0000313" key="3">
    <source>
        <dbReference type="Proteomes" id="UP000747110"/>
    </source>
</evidence>
<organism evidence="2 3">
    <name type="scientific">Volvox reticuliferus</name>
    <dbReference type="NCBI Taxonomy" id="1737510"/>
    <lineage>
        <taxon>Eukaryota</taxon>
        <taxon>Viridiplantae</taxon>
        <taxon>Chlorophyta</taxon>
        <taxon>core chlorophytes</taxon>
        <taxon>Chlorophyceae</taxon>
        <taxon>CS clade</taxon>
        <taxon>Chlamydomonadales</taxon>
        <taxon>Volvocaceae</taxon>
        <taxon>Volvox</taxon>
    </lineage>
</organism>
<dbReference type="Proteomes" id="UP000747110">
    <property type="component" value="Unassembled WGS sequence"/>
</dbReference>
<dbReference type="AlphaFoldDB" id="A0A8J4FRY2"/>
<feature type="non-terminal residue" evidence="2">
    <location>
        <position position="1"/>
    </location>
</feature>
<keyword evidence="3" id="KW-1185">Reference proteome</keyword>
<gene>
    <name evidence="2" type="ORF">Vretifemale_10688</name>
</gene>
<name>A0A8J4FRY2_9CHLO</name>
<accession>A0A8J4FRY2</accession>
<protein>
    <submittedName>
        <fullName evidence="2">Uncharacterized protein</fullName>
    </submittedName>
</protein>
<feature type="non-terminal residue" evidence="2">
    <location>
        <position position="252"/>
    </location>
</feature>